<dbReference type="EMBL" id="JBHRSU010000004">
    <property type="protein sequence ID" value="MFC3100229.1"/>
    <property type="molecule type" value="Genomic_DNA"/>
</dbReference>
<keyword evidence="2" id="KW-1185">Reference proteome</keyword>
<organism evidence="1 2">
    <name type="scientific">Alteraurantiacibacter lauratis</name>
    <dbReference type="NCBI Taxonomy" id="2054627"/>
    <lineage>
        <taxon>Bacteria</taxon>
        <taxon>Pseudomonadati</taxon>
        <taxon>Pseudomonadota</taxon>
        <taxon>Alphaproteobacteria</taxon>
        <taxon>Sphingomonadales</taxon>
        <taxon>Erythrobacteraceae</taxon>
        <taxon>Alteraurantiacibacter</taxon>
    </lineage>
</organism>
<dbReference type="PANTHER" id="PTHR32385">
    <property type="entry name" value="MANNOSYL PHOSPHORYLINOSITOL CERAMIDE SYNTHASE"/>
    <property type="match status" value="1"/>
</dbReference>
<evidence type="ECO:0000313" key="1">
    <source>
        <dbReference type="EMBL" id="MFC3100229.1"/>
    </source>
</evidence>
<protein>
    <submittedName>
        <fullName evidence="1">Capsular polysaccharide synthesis protein</fullName>
    </submittedName>
</protein>
<proteinExistence type="predicted"/>
<dbReference type="InterPro" id="IPR051706">
    <property type="entry name" value="Glycosyltransferase_domain"/>
</dbReference>
<gene>
    <name evidence="1" type="ORF">ACFODK_04915</name>
</gene>
<dbReference type="InterPro" id="IPR008441">
    <property type="entry name" value="AfumC-like_glycosyl_Trfase"/>
</dbReference>
<evidence type="ECO:0000313" key="2">
    <source>
        <dbReference type="Proteomes" id="UP001595378"/>
    </source>
</evidence>
<dbReference type="Gene3D" id="3.90.550.20">
    <property type="match status" value="1"/>
</dbReference>
<dbReference type="PANTHER" id="PTHR32385:SF22">
    <property type="entry name" value="MANNOSYL PHOSPHORYLINOSITOL CERAMIDE SYNTHASE SUR1"/>
    <property type="match status" value="1"/>
</dbReference>
<accession>A0ABV7EEH7</accession>
<name>A0ABV7EEH7_9SPHN</name>
<reference evidence="2" key="1">
    <citation type="journal article" date="2019" name="Int. J. Syst. Evol. Microbiol.">
        <title>The Global Catalogue of Microorganisms (GCM) 10K type strain sequencing project: providing services to taxonomists for standard genome sequencing and annotation.</title>
        <authorList>
            <consortium name="The Broad Institute Genomics Platform"/>
            <consortium name="The Broad Institute Genome Sequencing Center for Infectious Disease"/>
            <person name="Wu L."/>
            <person name="Ma J."/>
        </authorList>
    </citation>
    <scope>NUCLEOTIDE SEQUENCE [LARGE SCALE GENOMIC DNA]</scope>
    <source>
        <strain evidence="2">KCTC 52606</strain>
    </source>
</reference>
<dbReference type="Pfam" id="PF05704">
    <property type="entry name" value="Caps_synth"/>
    <property type="match status" value="1"/>
</dbReference>
<sequence length="291" mass="33013">MTLSRYILHKRAVGLARKVQRRVGRALGFARTHQPFVPAPIPRILWLYWDQGFDQAPGIVQACAARWRALHPGWDVRLLDRDSIEGLVAMPPLPDGIMKAHYADVLRTRLLATHGGVWADPTIWVSRPLGEWLPFAAQAGFFAFTWIDGDRPFIGHTYRRTVGNWFLAAAPGNPLVNAWDRQVLDYWQGRGATDNYYWHNDALEYVARRNEAARDVWLRMPKMGAMPPHLVFALFSGRMEQGRESDVQQAIADGTIPLHKLSWRMDGQFPAIAAFLEQAEQVAQSTGRAHT</sequence>
<dbReference type="RefSeq" id="WP_336918026.1">
    <property type="nucleotide sequence ID" value="NZ_JBANRN010000003.1"/>
</dbReference>
<dbReference type="SUPFAM" id="SSF53448">
    <property type="entry name" value="Nucleotide-diphospho-sugar transferases"/>
    <property type="match status" value="1"/>
</dbReference>
<dbReference type="Proteomes" id="UP001595378">
    <property type="component" value="Unassembled WGS sequence"/>
</dbReference>
<comment type="caution">
    <text evidence="1">The sequence shown here is derived from an EMBL/GenBank/DDBJ whole genome shotgun (WGS) entry which is preliminary data.</text>
</comment>
<dbReference type="InterPro" id="IPR029044">
    <property type="entry name" value="Nucleotide-diphossugar_trans"/>
</dbReference>